<evidence type="ECO:0000313" key="1">
    <source>
        <dbReference type="EMBL" id="ETS81817.1"/>
    </source>
</evidence>
<sequence length="1427" mass="162270">MAATRRTPAQVQAQLPVAVFRLRQENDYNAATWPTAVAGYEDLLADADFYRKEEDPIFDTALTDIFNEAKMLLEVHERYCARVKGPYRFTTMRTPRLTFPTRMAPYTRDLPDPCCDEKPRPPPTYTSLVPRPDQVMDPPFQPQLMSFKRGLDWKYFFKRKEAQEMYGDYRNFSVHADLWAKEPNTKEKRWRETHPWLQRNGNSKGINLAQFENKIYERLMQQSIPANLKFGHDIQALPLQDDKRFAVERGLRRVLIQKVLAIMDNSENREIGSAWRRVVLPKKPEKFKDIHFSAMALPRREKWNDDTHTFDVDRHKEYEPSPWVYWYNQWREQADYLSAWSRKQYQKRYWKDFKRIHLPVNYRGPYTFDDKNVWDKHWLAVGKKLVALKAVLEKLEQTNSRQMLTWCLADMRAGEAGEPLSDEVIPRPNIDLVTGRDDKFQLVDDTDISWLKIFCLPPTSKALCGLSVTQPEDPLIIILDNRLQALMTDVHNNPFWVADHRKGDERPTYRPRQIALEHLLPMINLGGKEVASRQWEKDLVTVFHTPPKFELNGAPLPNALYQFSLKELKVYCSQLAEMGRISYKRPENPVGFKDGQWWSGKGMLYGYPDPNFASAGGFIVSVPPGVDAHDNFNVESSSDSEGNPLRYAEERIRWRHRDQAAVDAANAKNSEEYANVMMARNRAAIHTDQLPYQTWRNRYIVERFWKQGPEFPATSVQARRDCPSWEDLCDYKTVVNRDTGYSTKTTQFLRNLAYRMGRTLRSYRDLVKRTSRQSALKRTHCNTALREWKKHVEKLWLDPAAANGAFIPIKLASANTVIAKADEQHPAAGSKNATEIFEVIRGGIIEDMVQDRVMLYPSRRTVFTDKHSQMFEFFERANIWSFGKEEVRERHAPYRRKRYFDMQRWPVSKQTKETTRTTIIERRDEDPSIQPVASFFKYGIKVGPTEMVPANSDVVSRLVGLISDPDKSNVAGQLVRYLSKEIVKIVETTDNFGPGWQIYVAPPGTSVQPSSKTISGGAVMPGAAFKPIARIKQQFIPGPAVFPMGDTLLQQVKISQELEKILDPTYQRSNRLGDIIGHMADWITPPPKRVSLLPDMDLTKTPSSVGLDLKRKVPTAFMASDGRVPKRQIIHGGTIARGAITAGDSGDSESDADDVEWEDADNILPSHLRSDGNEIVRTSRKKNGTWRIRLVPDLEDVMRLDVWGRMARGAKMTTGNFYITGKTSALGGGASRPVTKPLSAAAQARLDAARADFNAIFPRGYAMLPTSGNRLLCALYAIIGSIQAQYPAETAPTIAELYDHFQHPRDSMIQTQRTITGLTNMNELGSDQAASTLLDWALARGRVYQLGVYAPATSMSHVLLGIPASHGTPTGTVWIQNNAQQAGIDALIAAENAVIAKKKGASLTIAEIQAVWGSAGSSNHYSALRPN</sequence>
<protein>
    <submittedName>
        <fullName evidence="1">Uncharacterized protein</fullName>
    </submittedName>
</protein>
<dbReference type="STRING" id="1229662.W3X8V1"/>
<dbReference type="OrthoDB" id="5422628at2759"/>
<dbReference type="KEGG" id="pfy:PFICI_06819"/>
<reference evidence="2" key="1">
    <citation type="journal article" date="2015" name="BMC Genomics">
        <title>Genomic and transcriptomic analysis of the endophytic fungus Pestalotiopsis fici reveals its lifestyle and high potential for synthesis of natural products.</title>
        <authorList>
            <person name="Wang X."/>
            <person name="Zhang X."/>
            <person name="Liu L."/>
            <person name="Xiang M."/>
            <person name="Wang W."/>
            <person name="Sun X."/>
            <person name="Che Y."/>
            <person name="Guo L."/>
            <person name="Liu G."/>
            <person name="Guo L."/>
            <person name="Wang C."/>
            <person name="Yin W.B."/>
            <person name="Stadler M."/>
            <person name="Zhang X."/>
            <person name="Liu X."/>
        </authorList>
    </citation>
    <scope>NUCLEOTIDE SEQUENCE [LARGE SCALE GENOMIC DNA]</scope>
    <source>
        <strain evidence="2">W106-1 / CGMCC3.15140</strain>
    </source>
</reference>
<dbReference type="Proteomes" id="UP000030651">
    <property type="component" value="Unassembled WGS sequence"/>
</dbReference>
<dbReference type="InParanoid" id="W3X8V1"/>
<organism evidence="1 2">
    <name type="scientific">Pestalotiopsis fici (strain W106-1 / CGMCC3.15140)</name>
    <dbReference type="NCBI Taxonomy" id="1229662"/>
    <lineage>
        <taxon>Eukaryota</taxon>
        <taxon>Fungi</taxon>
        <taxon>Dikarya</taxon>
        <taxon>Ascomycota</taxon>
        <taxon>Pezizomycotina</taxon>
        <taxon>Sordariomycetes</taxon>
        <taxon>Xylariomycetidae</taxon>
        <taxon>Amphisphaeriales</taxon>
        <taxon>Sporocadaceae</taxon>
        <taxon>Pestalotiopsis</taxon>
    </lineage>
</organism>
<accession>W3X8V1</accession>
<keyword evidence="2" id="KW-1185">Reference proteome</keyword>
<dbReference type="EMBL" id="KI912112">
    <property type="protein sequence ID" value="ETS81817.1"/>
    <property type="molecule type" value="Genomic_DNA"/>
</dbReference>
<proteinExistence type="predicted"/>
<dbReference type="RefSeq" id="XP_007833591.1">
    <property type="nucleotide sequence ID" value="XM_007835400.1"/>
</dbReference>
<evidence type="ECO:0000313" key="2">
    <source>
        <dbReference type="Proteomes" id="UP000030651"/>
    </source>
</evidence>
<dbReference type="GeneID" id="19271832"/>
<name>W3X8V1_PESFW</name>
<dbReference type="HOGENOM" id="CLU_252708_0_0_1"/>
<gene>
    <name evidence="1" type="ORF">PFICI_06819</name>
</gene>